<dbReference type="SMART" id="SM00471">
    <property type="entry name" value="HDc"/>
    <property type="match status" value="1"/>
</dbReference>
<dbReference type="Proteomes" id="UP000054877">
    <property type="component" value="Unassembled WGS sequence"/>
</dbReference>
<evidence type="ECO:0000313" key="3">
    <source>
        <dbReference type="Proteomes" id="UP000054877"/>
    </source>
</evidence>
<dbReference type="Pfam" id="PF13487">
    <property type="entry name" value="HD_5"/>
    <property type="match status" value="1"/>
</dbReference>
<protein>
    <submittedName>
        <fullName evidence="2">Metal dependent phosphohydrolase</fullName>
    </submittedName>
</protein>
<evidence type="ECO:0000259" key="1">
    <source>
        <dbReference type="PROSITE" id="PS51832"/>
    </source>
</evidence>
<dbReference type="OrthoDB" id="9764808at2"/>
<evidence type="ECO:0000313" key="2">
    <source>
        <dbReference type="EMBL" id="KTD61446.1"/>
    </source>
</evidence>
<dbReference type="InterPro" id="IPR037522">
    <property type="entry name" value="HD_GYP_dom"/>
</dbReference>
<keyword evidence="2" id="KW-0378">Hydrolase</keyword>
<dbReference type="InterPro" id="IPR006675">
    <property type="entry name" value="HDIG_dom"/>
</dbReference>
<feature type="domain" description="HD-GYP" evidence="1">
    <location>
        <begin position="131"/>
        <end position="327"/>
    </location>
</feature>
<sequence>MNMENQEEMNVVQVMFTVLARLLSPCIICDRTGRIIFANNPYKALTSKNTDQQFFWTLFPNSEGMPVYFQKAVEQGIETRSEITFNEMAFISRTIPLSDILINEVLYMLYFEDVTPSVNLTRQLKIENRLLQKSFLDSISAFSNVVESRDPYTSGHQKRVASLAVNIATRANITDRQLINAIYYGALMHDIGKVAIPMEYLVTPRLLTVHEYEIVKTHVTIGHKIISHIDFPWDIQSVVYQHHERLNGSGYPNGLKDDQITVPARIVGIADVFEAMSTDRPYRKHVAREIIFDYFRENRGILFDPYYIDCFFQCVSELKDVYEINLTFKPFDLYDSQY</sequence>
<dbReference type="PANTHER" id="PTHR43155">
    <property type="entry name" value="CYCLIC DI-GMP PHOSPHODIESTERASE PA4108-RELATED"/>
    <property type="match status" value="1"/>
</dbReference>
<name>A0A0W0YY54_LEGSP</name>
<comment type="caution">
    <text evidence="2">The sequence shown here is derived from an EMBL/GenBank/DDBJ whole genome shotgun (WGS) entry which is preliminary data.</text>
</comment>
<dbReference type="RefSeq" id="WP_058484605.1">
    <property type="nucleotide sequence ID" value="NZ_CAAAII010000007.1"/>
</dbReference>
<dbReference type="PANTHER" id="PTHR43155:SF2">
    <property type="entry name" value="CYCLIC DI-GMP PHOSPHODIESTERASE PA4108"/>
    <property type="match status" value="1"/>
</dbReference>
<dbReference type="AlphaFoldDB" id="A0A0W0YY54"/>
<proteinExistence type="predicted"/>
<dbReference type="CDD" id="cd00077">
    <property type="entry name" value="HDc"/>
    <property type="match status" value="1"/>
</dbReference>
<organism evidence="2 3">
    <name type="scientific">Legionella spiritensis</name>
    <dbReference type="NCBI Taxonomy" id="452"/>
    <lineage>
        <taxon>Bacteria</taxon>
        <taxon>Pseudomonadati</taxon>
        <taxon>Pseudomonadota</taxon>
        <taxon>Gammaproteobacteria</taxon>
        <taxon>Legionellales</taxon>
        <taxon>Legionellaceae</taxon>
        <taxon>Legionella</taxon>
    </lineage>
</organism>
<dbReference type="GO" id="GO:0008081">
    <property type="term" value="F:phosphoric diester hydrolase activity"/>
    <property type="evidence" value="ECO:0007669"/>
    <property type="project" value="UniProtKB-ARBA"/>
</dbReference>
<dbReference type="SUPFAM" id="SSF109604">
    <property type="entry name" value="HD-domain/PDEase-like"/>
    <property type="match status" value="1"/>
</dbReference>
<keyword evidence="3" id="KW-1185">Reference proteome</keyword>
<accession>A0A0W0YY54</accession>
<reference evidence="2 3" key="1">
    <citation type="submission" date="2015-11" db="EMBL/GenBank/DDBJ databases">
        <title>Genomic analysis of 38 Legionella species identifies large and diverse effector repertoires.</title>
        <authorList>
            <person name="Burstein D."/>
            <person name="Amaro F."/>
            <person name="Zusman T."/>
            <person name="Lifshitz Z."/>
            <person name="Cohen O."/>
            <person name="Gilbert J.A."/>
            <person name="Pupko T."/>
            <person name="Shuman H.A."/>
            <person name="Segal G."/>
        </authorList>
    </citation>
    <scope>NUCLEOTIDE SEQUENCE [LARGE SCALE GENOMIC DNA]</scope>
    <source>
        <strain evidence="2 3">Mt.St.Helens-9</strain>
    </source>
</reference>
<dbReference type="PATRIC" id="fig|452.5.peg.2975"/>
<dbReference type="Gene3D" id="1.10.3210.10">
    <property type="entry name" value="Hypothetical protein af1432"/>
    <property type="match status" value="1"/>
</dbReference>
<dbReference type="STRING" id="452.Lspi_2688"/>
<dbReference type="EMBL" id="LNYX01000032">
    <property type="protein sequence ID" value="KTD61446.1"/>
    <property type="molecule type" value="Genomic_DNA"/>
</dbReference>
<dbReference type="InterPro" id="IPR003607">
    <property type="entry name" value="HD/PDEase_dom"/>
</dbReference>
<gene>
    <name evidence="2" type="ORF">Lspi_2688</name>
</gene>
<dbReference type="NCBIfam" id="TIGR00277">
    <property type="entry name" value="HDIG"/>
    <property type="match status" value="1"/>
</dbReference>
<dbReference type="PROSITE" id="PS51832">
    <property type="entry name" value="HD_GYP"/>
    <property type="match status" value="1"/>
</dbReference>